<comment type="similarity">
    <text evidence="2">Belongs to the FAD-dependent oxidoreductase family.</text>
</comment>
<evidence type="ECO:0000256" key="2">
    <source>
        <dbReference type="ARBA" id="ARBA00006442"/>
    </source>
</evidence>
<dbReference type="Gene3D" id="3.50.50.60">
    <property type="entry name" value="FAD/NAD(P)-binding domain"/>
    <property type="match status" value="2"/>
</dbReference>
<dbReference type="AlphaFoldDB" id="A0A1R4GIJ0"/>
<comment type="cofactor">
    <cofactor evidence="1">
        <name>FAD</name>
        <dbReference type="ChEBI" id="CHEBI:57692"/>
    </cofactor>
</comment>
<dbReference type="GO" id="GO:0016491">
    <property type="term" value="F:oxidoreductase activity"/>
    <property type="evidence" value="ECO:0007669"/>
    <property type="project" value="UniProtKB-KW"/>
</dbReference>
<dbReference type="InterPro" id="IPR024934">
    <property type="entry name" value="Rubredoxin-like_dom"/>
</dbReference>
<dbReference type="PANTHER" id="PTHR43429">
    <property type="entry name" value="PYRIDINE NUCLEOTIDE-DISULFIDE OXIDOREDUCTASE DOMAIN-CONTAINING"/>
    <property type="match status" value="1"/>
</dbReference>
<evidence type="ECO:0000256" key="8">
    <source>
        <dbReference type="ARBA" id="ARBA00023004"/>
    </source>
</evidence>
<dbReference type="GO" id="GO:0005506">
    <property type="term" value="F:iron ion binding"/>
    <property type="evidence" value="ECO:0007669"/>
    <property type="project" value="InterPro"/>
</dbReference>
<dbReference type="PROSITE" id="PS50903">
    <property type="entry name" value="RUBREDOXIN_LIKE"/>
    <property type="match status" value="1"/>
</dbReference>
<reference evidence="10 11" key="1">
    <citation type="submission" date="2017-02" db="EMBL/GenBank/DDBJ databases">
        <authorList>
            <person name="Peterson S.W."/>
        </authorList>
    </citation>
    <scope>NUCLEOTIDE SEQUENCE [LARGE SCALE GENOMIC DNA]</scope>
    <source>
        <strain evidence="10">Psychrobacter_piechaudii</strain>
    </source>
</reference>
<dbReference type="InterPro" id="IPR023753">
    <property type="entry name" value="FAD/NAD-binding_dom"/>
</dbReference>
<dbReference type="PRINTS" id="PR00411">
    <property type="entry name" value="PNDRDTASEI"/>
</dbReference>
<accession>A0A1R4GIJ0</accession>
<dbReference type="PANTHER" id="PTHR43429:SF3">
    <property type="entry name" value="NITRITE REDUCTASE [NAD(P)H]"/>
    <property type="match status" value="1"/>
</dbReference>
<proteinExistence type="inferred from homology"/>
<organism evidence="10 11">
    <name type="scientific">Psychrobacter piechaudii</name>
    <dbReference type="NCBI Taxonomy" id="1945521"/>
    <lineage>
        <taxon>Bacteria</taxon>
        <taxon>Pseudomonadati</taxon>
        <taxon>Pseudomonadota</taxon>
        <taxon>Gammaproteobacteria</taxon>
        <taxon>Moraxellales</taxon>
        <taxon>Moraxellaceae</taxon>
        <taxon>Psychrobacter</taxon>
    </lineage>
</organism>
<dbReference type="InterPro" id="IPR050260">
    <property type="entry name" value="FAD-bd_OxRdtase"/>
</dbReference>
<keyword evidence="3" id="KW-0813">Transport</keyword>
<keyword evidence="7" id="KW-0249">Electron transport</keyword>
<dbReference type="OrthoDB" id="9808980at2"/>
<dbReference type="STRING" id="1945521.A1232T_00561"/>
<dbReference type="InterPro" id="IPR024935">
    <property type="entry name" value="Rubredoxin_dom"/>
</dbReference>
<evidence type="ECO:0000256" key="4">
    <source>
        <dbReference type="ARBA" id="ARBA00022630"/>
    </source>
</evidence>
<evidence type="ECO:0000259" key="9">
    <source>
        <dbReference type="PROSITE" id="PS50903"/>
    </source>
</evidence>
<keyword evidence="5" id="KW-0479">Metal-binding</keyword>
<dbReference type="PRINTS" id="PR00368">
    <property type="entry name" value="FADPNR"/>
</dbReference>
<protein>
    <submittedName>
        <fullName evidence="10">Nitric oxide reductase FlRd-NAD(+) reductase</fullName>
        <ecNumber evidence="10">1.18.1.-</ecNumber>
    </submittedName>
</protein>
<evidence type="ECO:0000256" key="3">
    <source>
        <dbReference type="ARBA" id="ARBA00022448"/>
    </source>
</evidence>
<dbReference type="Pfam" id="PF07992">
    <property type="entry name" value="Pyr_redox_2"/>
    <property type="match status" value="1"/>
</dbReference>
<keyword evidence="11" id="KW-1185">Reference proteome</keyword>
<dbReference type="EMBL" id="FUGE01000078">
    <property type="protein sequence ID" value="SJM68051.1"/>
    <property type="molecule type" value="Genomic_DNA"/>
</dbReference>
<dbReference type="SUPFAM" id="SSF51905">
    <property type="entry name" value="FAD/NAD(P)-binding domain"/>
    <property type="match status" value="2"/>
</dbReference>
<dbReference type="SUPFAM" id="SSF57802">
    <property type="entry name" value="Rubredoxin-like"/>
    <property type="match status" value="1"/>
</dbReference>
<gene>
    <name evidence="10" type="primary">norW</name>
    <name evidence="10" type="ORF">A1232T_00561</name>
</gene>
<evidence type="ECO:0000256" key="6">
    <source>
        <dbReference type="ARBA" id="ARBA00022827"/>
    </source>
</evidence>
<dbReference type="Pfam" id="PF00301">
    <property type="entry name" value="Rubredoxin"/>
    <property type="match status" value="1"/>
</dbReference>
<name>A0A1R4GIJ0_9GAMM</name>
<evidence type="ECO:0000256" key="7">
    <source>
        <dbReference type="ARBA" id="ARBA00022982"/>
    </source>
</evidence>
<sequence length="462" mass="49858">MNITPYECQACGWVYPTQSDLESQSIVPFSKLDDSFSCPLCGVGKSEFRPIDEATETADSEVCQNEHRQIVIIGAGLAGWSVVDAIRALDKEIGITLIAADNADRYHKPMLSAAFSQKKTATDLIRFTGEEATNKAGIELLTNSTVLAIDSDNRKVRLNEAELSYDKLVMAIGATPAIPPTIEAQNVWHINHIEGFISIEQALSNSNNAKHIAVIGAGMVGTEIAEDLIKVGHKVSLLDMQHTPLALMLPKVAGNKIKQALIAQGINFMGNSRVDDVNALSTGGYQMTVTDCDTSGKHKLEVDHILVSTGLKVEEALPQSAQLDFDRLSGISVQEATLQTSNPDIYAIGDCMSIAGVPCRYVAPLRAQASTIAEHILAQLGKHPKQADEGYEHQAYVHKPPMIRLKNKSISVSATGTPTANEQFAEWQVFSDTETEVGHELVLQQVTADGEVVATATVKSTK</sequence>
<dbReference type="Gene3D" id="2.20.28.10">
    <property type="match status" value="1"/>
</dbReference>
<evidence type="ECO:0000313" key="10">
    <source>
        <dbReference type="EMBL" id="SJM68051.1"/>
    </source>
</evidence>
<dbReference type="CDD" id="cd00730">
    <property type="entry name" value="rubredoxin"/>
    <property type="match status" value="1"/>
</dbReference>
<dbReference type="InterPro" id="IPR036188">
    <property type="entry name" value="FAD/NAD-bd_sf"/>
</dbReference>
<keyword evidence="4" id="KW-0285">Flavoprotein</keyword>
<keyword evidence="8" id="KW-0408">Iron</keyword>
<evidence type="ECO:0000256" key="1">
    <source>
        <dbReference type="ARBA" id="ARBA00001974"/>
    </source>
</evidence>
<evidence type="ECO:0000256" key="5">
    <source>
        <dbReference type="ARBA" id="ARBA00022723"/>
    </source>
</evidence>
<keyword evidence="6" id="KW-0274">FAD</keyword>
<feature type="domain" description="Rubredoxin-like" evidence="9">
    <location>
        <begin position="3"/>
        <end position="51"/>
    </location>
</feature>
<keyword evidence="10" id="KW-0560">Oxidoreductase</keyword>
<dbReference type="Proteomes" id="UP000188357">
    <property type="component" value="Unassembled WGS sequence"/>
</dbReference>
<evidence type="ECO:0000313" key="11">
    <source>
        <dbReference type="Proteomes" id="UP000188357"/>
    </source>
</evidence>
<dbReference type="EC" id="1.18.1.-" evidence="10"/>